<dbReference type="SUPFAM" id="SSF143631">
    <property type="entry name" value="ApbE-like"/>
    <property type="match status" value="1"/>
</dbReference>
<dbReference type="GO" id="GO:0016740">
    <property type="term" value="F:transferase activity"/>
    <property type="evidence" value="ECO:0007669"/>
    <property type="project" value="UniProtKB-UniRule"/>
</dbReference>
<comment type="cofactor">
    <cofactor evidence="11">
        <name>Mg(2+)</name>
        <dbReference type="ChEBI" id="CHEBI:18420"/>
    </cofactor>
    <cofactor evidence="11">
        <name>Mn(2+)</name>
        <dbReference type="ChEBI" id="CHEBI:29035"/>
    </cofactor>
    <text evidence="11">Magnesium. Can also use manganese.</text>
</comment>
<dbReference type="KEGG" id="gfe:Gferi_22800"/>
<feature type="signal peptide" evidence="12">
    <location>
        <begin position="1"/>
        <end position="26"/>
    </location>
</feature>
<dbReference type="InterPro" id="IPR024932">
    <property type="entry name" value="ApbE"/>
</dbReference>
<feature type="binding site" evidence="11">
    <location>
        <position position="191"/>
    </location>
    <ligand>
        <name>Mg(2+)</name>
        <dbReference type="ChEBI" id="CHEBI:18420"/>
    </ligand>
</feature>
<organism evidence="13 14">
    <name type="scientific">Geosporobacter ferrireducens</name>
    <dbReference type="NCBI Taxonomy" id="1424294"/>
    <lineage>
        <taxon>Bacteria</taxon>
        <taxon>Bacillati</taxon>
        <taxon>Bacillota</taxon>
        <taxon>Clostridia</taxon>
        <taxon>Peptostreptococcales</taxon>
        <taxon>Thermotaleaceae</taxon>
        <taxon>Geosporobacter</taxon>
    </lineage>
</organism>
<dbReference type="PANTHER" id="PTHR30040:SF2">
    <property type="entry name" value="FAD:PROTEIN FMN TRANSFERASE"/>
    <property type="match status" value="1"/>
</dbReference>
<sequence length="366" mass="41387">MKMRQNTTKFLIILLMMLFLSGCQTAQKDEYSKFNESFYDTFDTLTQVVGYTKSEQEFKTYVEKIRVRFQELHRYYDIYNTYEGLNNVKTINDNAGVKPVHVDQEIIDLILFAKEWYKRTDGKTNIAMGAVLEIWHEYREAGMDEPQNAKLPPMEVLQDAANHTDIDKIIVDTENNTVFLADQRMRLNVGAIAKGYATEIVAKEIVAEGFTSGIISAGGNIRVLGKPLDGVRERWGIGIQNPDKLIVSDEENMLDTIFINNASVVSSGDYQRYYIVDGKAVHHLIDPQTLMPGEYYRAVTVVAEDSGLADFFSTEVFLLPYEQSRKLVDSFDGIEAIWVMPDGTVEATDGMEKIMKSQGATGARAE</sequence>
<keyword evidence="12" id="KW-0472">Membrane</keyword>
<keyword evidence="12" id="KW-1003">Cell membrane</keyword>
<gene>
    <name evidence="13" type="ORF">Gferi_22800</name>
</gene>
<dbReference type="PIRSF" id="PIRSF006268">
    <property type="entry name" value="ApbE"/>
    <property type="match status" value="1"/>
</dbReference>
<keyword evidence="12" id="KW-0732">Signal</keyword>
<evidence type="ECO:0000256" key="2">
    <source>
        <dbReference type="ARBA" id="ARBA00016337"/>
    </source>
</evidence>
<dbReference type="PANTHER" id="PTHR30040">
    <property type="entry name" value="THIAMINE BIOSYNTHESIS LIPOPROTEIN APBE"/>
    <property type="match status" value="1"/>
</dbReference>
<dbReference type="EMBL" id="CP017269">
    <property type="protein sequence ID" value="AOT73272.1"/>
    <property type="molecule type" value="Genomic_DNA"/>
</dbReference>
<keyword evidence="4 10" id="KW-0808">Transferase</keyword>
<dbReference type="PROSITE" id="PS51257">
    <property type="entry name" value="PROKAR_LIPOPROTEIN"/>
    <property type="match status" value="1"/>
</dbReference>
<feature type="chain" id="PRO_5039748425" description="FAD:protein FMN transferase" evidence="12">
    <location>
        <begin position="27"/>
        <end position="366"/>
    </location>
</feature>
<evidence type="ECO:0000313" key="14">
    <source>
        <dbReference type="Proteomes" id="UP000095743"/>
    </source>
</evidence>
<keyword evidence="14" id="KW-1185">Reference proteome</keyword>
<feature type="binding site" evidence="11">
    <location>
        <position position="314"/>
    </location>
    <ligand>
        <name>Mg(2+)</name>
        <dbReference type="ChEBI" id="CHEBI:18420"/>
    </ligand>
</feature>
<evidence type="ECO:0000256" key="10">
    <source>
        <dbReference type="PIRNR" id="PIRNR006268"/>
    </source>
</evidence>
<comment type="subcellular location">
    <subcellularLocation>
        <location evidence="12">Cell inner membrane</location>
        <topology evidence="12">Lipid-anchor</topology>
        <orientation evidence="12">Periplasmic side</orientation>
    </subcellularLocation>
</comment>
<keyword evidence="6 10" id="KW-0274">FAD</keyword>
<reference evidence="13 14" key="1">
    <citation type="submission" date="2016-09" db="EMBL/GenBank/DDBJ databases">
        <title>Genomic analysis reveals versatility of anaerobic energy metabolism of Geosporobacter ferrireducens IRF9 of phylum Firmicutes.</title>
        <authorList>
            <person name="Kim S.-J."/>
        </authorList>
    </citation>
    <scope>NUCLEOTIDE SEQUENCE [LARGE SCALE GENOMIC DNA]</scope>
    <source>
        <strain evidence="13 14">IRF9</strain>
    </source>
</reference>
<evidence type="ECO:0000256" key="5">
    <source>
        <dbReference type="ARBA" id="ARBA00022723"/>
    </source>
</evidence>
<feature type="binding site" evidence="11">
    <location>
        <position position="310"/>
    </location>
    <ligand>
        <name>Mg(2+)</name>
        <dbReference type="ChEBI" id="CHEBI:18420"/>
    </ligand>
</feature>
<keyword evidence="12" id="KW-0449">Lipoprotein</keyword>
<dbReference type="AlphaFoldDB" id="A0A1D8GQQ5"/>
<keyword evidence="7 10" id="KW-0460">Magnesium</keyword>
<comment type="function">
    <text evidence="12">Flavin transferase that catalyzes the transfer of the FMN moiety of FAD and its covalent binding to the hydroxyl group of a threonine residue in a target flavoprotein.</text>
</comment>
<dbReference type="InterPro" id="IPR003374">
    <property type="entry name" value="ApbE-like_sf"/>
</dbReference>
<comment type="catalytic activity">
    <reaction evidence="9 10 12">
        <text>L-threonyl-[protein] + FAD = FMN-L-threonyl-[protein] + AMP + H(+)</text>
        <dbReference type="Rhea" id="RHEA:36847"/>
        <dbReference type="Rhea" id="RHEA-COMP:11060"/>
        <dbReference type="Rhea" id="RHEA-COMP:11061"/>
        <dbReference type="ChEBI" id="CHEBI:15378"/>
        <dbReference type="ChEBI" id="CHEBI:30013"/>
        <dbReference type="ChEBI" id="CHEBI:57692"/>
        <dbReference type="ChEBI" id="CHEBI:74257"/>
        <dbReference type="ChEBI" id="CHEBI:456215"/>
        <dbReference type="EC" id="2.7.1.180"/>
    </reaction>
</comment>
<evidence type="ECO:0000256" key="1">
    <source>
        <dbReference type="ARBA" id="ARBA00011955"/>
    </source>
</evidence>
<accession>A0A1D8GQQ5</accession>
<dbReference type="EC" id="2.7.1.180" evidence="1 10"/>
<evidence type="ECO:0000256" key="12">
    <source>
        <dbReference type="RuleBase" id="RU363002"/>
    </source>
</evidence>
<keyword evidence="5 10" id="KW-0479">Metal-binding</keyword>
<keyword evidence="12" id="KW-0997">Cell inner membrane</keyword>
<evidence type="ECO:0000313" key="13">
    <source>
        <dbReference type="EMBL" id="AOT73272.1"/>
    </source>
</evidence>
<evidence type="ECO:0000256" key="11">
    <source>
        <dbReference type="PIRSR" id="PIRSR006268-2"/>
    </source>
</evidence>
<evidence type="ECO:0000256" key="6">
    <source>
        <dbReference type="ARBA" id="ARBA00022827"/>
    </source>
</evidence>
<name>A0A1D8GQQ5_9FIRM</name>
<evidence type="ECO:0000256" key="7">
    <source>
        <dbReference type="ARBA" id="ARBA00022842"/>
    </source>
</evidence>
<comment type="similarity">
    <text evidence="10 12">Belongs to the ApbE family.</text>
</comment>
<evidence type="ECO:0000256" key="4">
    <source>
        <dbReference type="ARBA" id="ARBA00022679"/>
    </source>
</evidence>
<dbReference type="GO" id="GO:0005886">
    <property type="term" value="C:plasma membrane"/>
    <property type="evidence" value="ECO:0007669"/>
    <property type="project" value="UniProtKB-SubCell"/>
</dbReference>
<dbReference type="GO" id="GO:0046872">
    <property type="term" value="F:metal ion binding"/>
    <property type="evidence" value="ECO:0007669"/>
    <property type="project" value="UniProtKB-UniRule"/>
</dbReference>
<keyword evidence="3 10" id="KW-0285">Flavoprotein</keyword>
<protein>
    <recommendedName>
        <fullName evidence="2 10">FAD:protein FMN transferase</fullName>
        <ecNumber evidence="1 10">2.7.1.180</ecNumber>
    </recommendedName>
    <alternativeName>
        <fullName evidence="8 10">Flavin transferase</fullName>
    </alternativeName>
</protein>
<dbReference type="OrthoDB" id="9778595at2"/>
<evidence type="ECO:0000256" key="9">
    <source>
        <dbReference type="ARBA" id="ARBA00048540"/>
    </source>
</evidence>
<evidence type="ECO:0000256" key="8">
    <source>
        <dbReference type="ARBA" id="ARBA00031306"/>
    </source>
</evidence>
<dbReference type="Proteomes" id="UP000095743">
    <property type="component" value="Chromosome"/>
</dbReference>
<proteinExistence type="inferred from homology"/>
<dbReference type="Gene3D" id="3.10.520.10">
    <property type="entry name" value="ApbE-like domains"/>
    <property type="match status" value="1"/>
</dbReference>
<dbReference type="Pfam" id="PF02424">
    <property type="entry name" value="ApbE"/>
    <property type="match status" value="1"/>
</dbReference>
<dbReference type="STRING" id="1424294.Gferi_22800"/>
<evidence type="ECO:0000256" key="3">
    <source>
        <dbReference type="ARBA" id="ARBA00022630"/>
    </source>
</evidence>